<feature type="compositionally biased region" description="Polar residues" evidence="2">
    <location>
        <begin position="142"/>
        <end position="157"/>
    </location>
</feature>
<dbReference type="RefSeq" id="WP_071655486.1">
    <property type="nucleotide sequence ID" value="NZ_MLCF01000019.1"/>
</dbReference>
<gene>
    <name evidence="3" type="ORF">BIV57_05235</name>
</gene>
<feature type="coiled-coil region" evidence="1">
    <location>
        <begin position="21"/>
        <end position="55"/>
    </location>
</feature>
<reference evidence="3 4" key="1">
    <citation type="submission" date="2016-10" db="EMBL/GenBank/DDBJ databases">
        <title>Genome sequence of Streptomyces gilvigriseus MUSC 26.</title>
        <authorList>
            <person name="Lee L.-H."/>
            <person name="Ser H.-L."/>
        </authorList>
    </citation>
    <scope>NUCLEOTIDE SEQUENCE [LARGE SCALE GENOMIC DNA]</scope>
    <source>
        <strain evidence="3 4">MUSC 26</strain>
    </source>
</reference>
<evidence type="ECO:0000256" key="1">
    <source>
        <dbReference type="SAM" id="Coils"/>
    </source>
</evidence>
<feature type="compositionally biased region" description="Basic and acidic residues" evidence="2">
    <location>
        <begin position="164"/>
        <end position="174"/>
    </location>
</feature>
<comment type="caution">
    <text evidence="3">The sequence shown here is derived from an EMBL/GenBank/DDBJ whole genome shotgun (WGS) entry which is preliminary data.</text>
</comment>
<evidence type="ECO:0000313" key="3">
    <source>
        <dbReference type="EMBL" id="OIV38538.1"/>
    </source>
</evidence>
<dbReference type="Proteomes" id="UP000243342">
    <property type="component" value="Unassembled WGS sequence"/>
</dbReference>
<dbReference type="EMBL" id="MLCF01000019">
    <property type="protein sequence ID" value="OIV38538.1"/>
    <property type="molecule type" value="Genomic_DNA"/>
</dbReference>
<protein>
    <recommendedName>
        <fullName evidence="5">Regulatory protein</fullName>
    </recommendedName>
</protein>
<feature type="region of interest" description="Disordered" evidence="2">
    <location>
        <begin position="342"/>
        <end position="365"/>
    </location>
</feature>
<keyword evidence="4" id="KW-1185">Reference proteome</keyword>
<dbReference type="AlphaFoldDB" id="A0A1J7CFV0"/>
<feature type="region of interest" description="Disordered" evidence="2">
    <location>
        <begin position="62"/>
        <end position="182"/>
    </location>
</feature>
<feature type="compositionally biased region" description="Basic and acidic residues" evidence="2">
    <location>
        <begin position="84"/>
        <end position="103"/>
    </location>
</feature>
<accession>A0A1J7CFV0</accession>
<proteinExistence type="predicted"/>
<name>A0A1J7CFV0_9ACTN</name>
<sequence>MTALTDSSTSNGAGDAQQRFLEQMTAELHSIEEERQKLRSGIEEMQAQLATLDADHAVRSRVVADARRTTGASQDQGPTAAARRHSDAGAEKRSADAPSDDRSGPSVAERGADPEPAETAGQLAPAEEGSTTPARAKASKPRTATASRRSATPSRGTEPTLVARMRELIDRQTEPRTAAECAQELGVGTEQARAALNGLLRVGRVTRRQQQRTVYYDAVRPDDASEGAEPANSAANTAPDASDSAAAAPGQTRKTGTRRRGAQETAAAGLPAGTAVPTVSDRVHQVLQAHHEPQSVDQIAVQVHGTDADAKAINGTRTALDRLVARKAAEKIHLGRRRVAYQAADGSGPGGSGLSVESAPGSAPK</sequence>
<feature type="region of interest" description="Disordered" evidence="2">
    <location>
        <begin position="208"/>
        <end position="279"/>
    </location>
</feature>
<evidence type="ECO:0008006" key="5">
    <source>
        <dbReference type="Google" id="ProtNLM"/>
    </source>
</evidence>
<evidence type="ECO:0000256" key="2">
    <source>
        <dbReference type="SAM" id="MobiDB-lite"/>
    </source>
</evidence>
<organism evidence="3 4">
    <name type="scientific">Mangrovactinospora gilvigrisea</name>
    <dbReference type="NCBI Taxonomy" id="1428644"/>
    <lineage>
        <taxon>Bacteria</taxon>
        <taxon>Bacillati</taxon>
        <taxon>Actinomycetota</taxon>
        <taxon>Actinomycetes</taxon>
        <taxon>Kitasatosporales</taxon>
        <taxon>Streptomycetaceae</taxon>
        <taxon>Mangrovactinospora</taxon>
    </lineage>
</organism>
<evidence type="ECO:0000313" key="4">
    <source>
        <dbReference type="Proteomes" id="UP000243342"/>
    </source>
</evidence>
<keyword evidence="1" id="KW-0175">Coiled coil</keyword>
<feature type="compositionally biased region" description="Low complexity" evidence="2">
    <location>
        <begin position="230"/>
        <end position="254"/>
    </location>
</feature>